<feature type="region of interest" description="Disordered" evidence="1">
    <location>
        <begin position="162"/>
        <end position="182"/>
    </location>
</feature>
<evidence type="ECO:0000313" key="3">
    <source>
        <dbReference type="Proteomes" id="UP000316213"/>
    </source>
</evidence>
<evidence type="ECO:0000256" key="1">
    <source>
        <dbReference type="SAM" id="MobiDB-lite"/>
    </source>
</evidence>
<feature type="region of interest" description="Disordered" evidence="1">
    <location>
        <begin position="44"/>
        <end position="70"/>
    </location>
</feature>
<feature type="compositionally biased region" description="Polar residues" evidence="1">
    <location>
        <begin position="52"/>
        <end position="64"/>
    </location>
</feature>
<dbReference type="EMBL" id="SJPM01000005">
    <property type="protein sequence ID" value="TWT96242.1"/>
    <property type="molecule type" value="Genomic_DNA"/>
</dbReference>
<comment type="caution">
    <text evidence="2">The sequence shown here is derived from an EMBL/GenBank/DDBJ whole genome shotgun (WGS) entry which is preliminary data.</text>
</comment>
<protein>
    <submittedName>
        <fullName evidence="2">Uncharacterized protein</fullName>
    </submittedName>
</protein>
<evidence type="ECO:0000313" key="2">
    <source>
        <dbReference type="EMBL" id="TWT96242.1"/>
    </source>
</evidence>
<reference evidence="2 3" key="1">
    <citation type="submission" date="2019-02" db="EMBL/GenBank/DDBJ databases">
        <title>Deep-cultivation of Planctomycetes and their phenomic and genomic characterization uncovers novel biology.</title>
        <authorList>
            <person name="Wiegand S."/>
            <person name="Jogler M."/>
            <person name="Boedeker C."/>
            <person name="Pinto D."/>
            <person name="Vollmers J."/>
            <person name="Rivas-Marin E."/>
            <person name="Kohn T."/>
            <person name="Peeters S.H."/>
            <person name="Heuer A."/>
            <person name="Rast P."/>
            <person name="Oberbeckmann S."/>
            <person name="Bunk B."/>
            <person name="Jeske O."/>
            <person name="Meyerdierks A."/>
            <person name="Storesund J.E."/>
            <person name="Kallscheuer N."/>
            <person name="Luecker S."/>
            <person name="Lage O.M."/>
            <person name="Pohl T."/>
            <person name="Merkel B.J."/>
            <person name="Hornburger P."/>
            <person name="Mueller R.-W."/>
            <person name="Bruemmer F."/>
            <person name="Labrenz M."/>
            <person name="Spormann A.M."/>
            <person name="Op Den Camp H."/>
            <person name="Overmann J."/>
            <person name="Amann R."/>
            <person name="Jetten M.S.M."/>
            <person name="Mascher T."/>
            <person name="Medema M.H."/>
            <person name="Devos D.P."/>
            <person name="Kaster A.-K."/>
            <person name="Ovreas L."/>
            <person name="Rohde M."/>
            <person name="Galperin M.Y."/>
            <person name="Jogler C."/>
        </authorList>
    </citation>
    <scope>NUCLEOTIDE SEQUENCE [LARGE SCALE GENOMIC DNA]</scope>
    <source>
        <strain evidence="2 3">Pla100</strain>
    </source>
</reference>
<accession>A0A5C6A895</accession>
<feature type="region of interest" description="Disordered" evidence="1">
    <location>
        <begin position="261"/>
        <end position="292"/>
    </location>
</feature>
<dbReference type="Proteomes" id="UP000316213">
    <property type="component" value="Unassembled WGS sequence"/>
</dbReference>
<sequence>MPFHFRPERSKPPLMGRFTHGLLILLSLGLLSWPAWKASAQDLDANPRRASTLETSNRAGSSEAPSGKASAISDWGLSGAVWSEASLVRKLAVETVRTNPGLPPEHLEQLRLIAETSGDLIESMEEFGWRRIRQKAEMGGETPLSQTDVPDPVAVGAELAESLGAQPEPPAIPPPARPGELAEADPVMSRLDTETPVGSDDPGLDDERTENRLKIEIDQYRVDDHIDETPMERRNIADAREDGVERAIAAASDRGIAGPVGGHISYRESQTRSATLPYSKDSIYDADDYDPDADYDVEQPLTARNLENEAAEIPNREDDVSPLDPAVVATGEDELLAAMKRGGTAEMERRRIGATLSVGDDAASPAVPSTAVPSPVVPDPVPLTRYNPESPKLAADANWVQFHLDLNQNRWYEAKKAGLNLFAVRQAMRRLLATINTVKAATDSPRLVALLE</sequence>
<organism evidence="2 3">
    <name type="scientific">Neorhodopirellula pilleata</name>
    <dbReference type="NCBI Taxonomy" id="2714738"/>
    <lineage>
        <taxon>Bacteria</taxon>
        <taxon>Pseudomonadati</taxon>
        <taxon>Planctomycetota</taxon>
        <taxon>Planctomycetia</taxon>
        <taxon>Pirellulales</taxon>
        <taxon>Pirellulaceae</taxon>
        <taxon>Neorhodopirellula</taxon>
    </lineage>
</organism>
<keyword evidence="3" id="KW-1185">Reference proteome</keyword>
<feature type="region of interest" description="Disordered" evidence="1">
    <location>
        <begin position="191"/>
        <end position="210"/>
    </location>
</feature>
<proteinExistence type="predicted"/>
<feature type="compositionally biased region" description="Pro residues" evidence="1">
    <location>
        <begin position="167"/>
        <end position="177"/>
    </location>
</feature>
<gene>
    <name evidence="2" type="ORF">Pla100_27180</name>
</gene>
<name>A0A5C6A895_9BACT</name>
<dbReference type="AlphaFoldDB" id="A0A5C6A895"/>